<keyword evidence="2" id="KW-0732">Signal</keyword>
<evidence type="ECO:0000256" key="1">
    <source>
        <dbReference type="SAM" id="MobiDB-lite"/>
    </source>
</evidence>
<feature type="chain" id="PRO_5046317527" evidence="2">
    <location>
        <begin position="26"/>
        <end position="99"/>
    </location>
</feature>
<dbReference type="EMBL" id="JBDPZD010000009">
    <property type="protein sequence ID" value="MEO3693642.1"/>
    <property type="molecule type" value="Genomic_DNA"/>
</dbReference>
<evidence type="ECO:0000313" key="4">
    <source>
        <dbReference type="Proteomes" id="UP001495147"/>
    </source>
</evidence>
<feature type="region of interest" description="Disordered" evidence="1">
    <location>
        <begin position="25"/>
        <end position="99"/>
    </location>
</feature>
<evidence type="ECO:0000313" key="3">
    <source>
        <dbReference type="EMBL" id="MEO3693642.1"/>
    </source>
</evidence>
<reference evidence="3 4" key="1">
    <citation type="submission" date="2024-05" db="EMBL/GenBank/DDBJ databases">
        <title>Roseateles sp. DJS-2-20 16S ribosomal RNA gene Genome sequencing and assembly.</title>
        <authorList>
            <person name="Woo H."/>
        </authorList>
    </citation>
    <scope>NUCLEOTIDE SEQUENCE [LARGE SCALE GENOMIC DNA]</scope>
    <source>
        <strain evidence="3 4">DJS-2-20</strain>
    </source>
</reference>
<organism evidence="3 4">
    <name type="scientific">Roseateles paludis</name>
    <dbReference type="NCBI Taxonomy" id="3145238"/>
    <lineage>
        <taxon>Bacteria</taxon>
        <taxon>Pseudomonadati</taxon>
        <taxon>Pseudomonadota</taxon>
        <taxon>Betaproteobacteria</taxon>
        <taxon>Burkholderiales</taxon>
        <taxon>Sphaerotilaceae</taxon>
        <taxon>Roseateles</taxon>
    </lineage>
</organism>
<feature type="compositionally biased region" description="Low complexity" evidence="1">
    <location>
        <begin position="25"/>
        <end position="52"/>
    </location>
</feature>
<dbReference type="Proteomes" id="UP001495147">
    <property type="component" value="Unassembled WGS sequence"/>
</dbReference>
<sequence length="99" mass="9511">MRFQLRLALISTALILGGSSMAVKAAPEAKPAATPAVVPADGASKASAGGSKQAPEVKAGGSGGGAGSARSASATAIKPKLPKCPDPTKCQAEKAAVAQ</sequence>
<dbReference type="RefSeq" id="WP_347706455.1">
    <property type="nucleotide sequence ID" value="NZ_JBDPZD010000009.1"/>
</dbReference>
<protein>
    <submittedName>
        <fullName evidence="3">Uncharacterized protein</fullName>
    </submittedName>
</protein>
<feature type="signal peptide" evidence="2">
    <location>
        <begin position="1"/>
        <end position="25"/>
    </location>
</feature>
<keyword evidence="4" id="KW-1185">Reference proteome</keyword>
<evidence type="ECO:0000256" key="2">
    <source>
        <dbReference type="SAM" id="SignalP"/>
    </source>
</evidence>
<proteinExistence type="predicted"/>
<gene>
    <name evidence="3" type="ORF">ABDJ85_19385</name>
</gene>
<accession>A0ABV0G7D5</accession>
<name>A0ABV0G7D5_9BURK</name>
<comment type="caution">
    <text evidence="3">The sequence shown here is derived from an EMBL/GenBank/DDBJ whole genome shotgun (WGS) entry which is preliminary data.</text>
</comment>